<evidence type="ECO:0000313" key="2">
    <source>
        <dbReference type="Proteomes" id="UP000784294"/>
    </source>
</evidence>
<reference evidence="1" key="1">
    <citation type="submission" date="2018-11" db="EMBL/GenBank/DDBJ databases">
        <authorList>
            <consortium name="Pathogen Informatics"/>
        </authorList>
    </citation>
    <scope>NUCLEOTIDE SEQUENCE</scope>
</reference>
<dbReference type="EMBL" id="CAAALY010244133">
    <property type="protein sequence ID" value="VEL32398.1"/>
    <property type="molecule type" value="Genomic_DNA"/>
</dbReference>
<dbReference type="AlphaFoldDB" id="A0A3S5B3C2"/>
<comment type="caution">
    <text evidence="1">The sequence shown here is derived from an EMBL/GenBank/DDBJ whole genome shotgun (WGS) entry which is preliminary data.</text>
</comment>
<proteinExistence type="predicted"/>
<organism evidence="1 2">
    <name type="scientific">Protopolystoma xenopodis</name>
    <dbReference type="NCBI Taxonomy" id="117903"/>
    <lineage>
        <taxon>Eukaryota</taxon>
        <taxon>Metazoa</taxon>
        <taxon>Spiralia</taxon>
        <taxon>Lophotrochozoa</taxon>
        <taxon>Platyhelminthes</taxon>
        <taxon>Monogenea</taxon>
        <taxon>Polyopisthocotylea</taxon>
        <taxon>Polystomatidea</taxon>
        <taxon>Polystomatidae</taxon>
        <taxon>Protopolystoma</taxon>
    </lineage>
</organism>
<name>A0A3S5B3C2_9PLAT</name>
<evidence type="ECO:0000313" key="1">
    <source>
        <dbReference type="EMBL" id="VEL32398.1"/>
    </source>
</evidence>
<sequence>MCRAHNWLGTVAATQNPHVYLAWRHNWPEQNQSGCQASSQVSRSDGPVTRRLGRNPVSLFALSVFHTNPLALWRLGHQRFILPGRGSQTN</sequence>
<gene>
    <name evidence="1" type="ORF">PXEA_LOCUS25838</name>
</gene>
<keyword evidence="2" id="KW-1185">Reference proteome</keyword>
<dbReference type="Proteomes" id="UP000784294">
    <property type="component" value="Unassembled WGS sequence"/>
</dbReference>
<protein>
    <submittedName>
        <fullName evidence="1">Uncharacterized protein</fullName>
    </submittedName>
</protein>
<accession>A0A3S5B3C2</accession>